<reference evidence="1" key="1">
    <citation type="journal article" date="2021" name="bioRxiv">
        <title>Whole Genome Assembly and Annotation of Northern Wild Rice, Zizania palustris L., Supports a Whole Genome Duplication in the Zizania Genus.</title>
        <authorList>
            <person name="Haas M."/>
            <person name="Kono T."/>
            <person name="Macchietto M."/>
            <person name="Millas R."/>
            <person name="McGilp L."/>
            <person name="Shao M."/>
            <person name="Duquette J."/>
            <person name="Hirsch C.N."/>
            <person name="Kimball J."/>
        </authorList>
    </citation>
    <scope>NUCLEOTIDE SEQUENCE</scope>
    <source>
        <tissue evidence="1">Fresh leaf tissue</tissue>
    </source>
</reference>
<organism evidence="1 2">
    <name type="scientific">Zizania palustris</name>
    <name type="common">Northern wild rice</name>
    <dbReference type="NCBI Taxonomy" id="103762"/>
    <lineage>
        <taxon>Eukaryota</taxon>
        <taxon>Viridiplantae</taxon>
        <taxon>Streptophyta</taxon>
        <taxon>Embryophyta</taxon>
        <taxon>Tracheophyta</taxon>
        <taxon>Spermatophyta</taxon>
        <taxon>Magnoliopsida</taxon>
        <taxon>Liliopsida</taxon>
        <taxon>Poales</taxon>
        <taxon>Poaceae</taxon>
        <taxon>BOP clade</taxon>
        <taxon>Oryzoideae</taxon>
        <taxon>Oryzeae</taxon>
        <taxon>Zizaniinae</taxon>
        <taxon>Zizania</taxon>
    </lineage>
</organism>
<gene>
    <name evidence="1" type="ORF">GUJ93_ZPchr0014g46652</name>
</gene>
<dbReference type="EMBL" id="JAAALK010000086">
    <property type="protein sequence ID" value="KAG8083024.1"/>
    <property type="molecule type" value="Genomic_DNA"/>
</dbReference>
<keyword evidence="2" id="KW-1185">Reference proteome</keyword>
<comment type="caution">
    <text evidence="1">The sequence shown here is derived from an EMBL/GenBank/DDBJ whole genome shotgun (WGS) entry which is preliminary data.</text>
</comment>
<dbReference type="AlphaFoldDB" id="A0A8J5TAS3"/>
<proteinExistence type="predicted"/>
<protein>
    <submittedName>
        <fullName evidence="1">Uncharacterized protein</fullName>
    </submittedName>
</protein>
<evidence type="ECO:0000313" key="1">
    <source>
        <dbReference type="EMBL" id="KAG8083024.1"/>
    </source>
</evidence>
<name>A0A8J5TAS3_ZIZPA</name>
<evidence type="ECO:0000313" key="2">
    <source>
        <dbReference type="Proteomes" id="UP000729402"/>
    </source>
</evidence>
<dbReference type="Proteomes" id="UP000729402">
    <property type="component" value="Unassembled WGS sequence"/>
</dbReference>
<reference evidence="1" key="2">
    <citation type="submission" date="2021-02" db="EMBL/GenBank/DDBJ databases">
        <authorList>
            <person name="Kimball J.A."/>
            <person name="Haas M.W."/>
            <person name="Macchietto M."/>
            <person name="Kono T."/>
            <person name="Duquette J."/>
            <person name="Shao M."/>
        </authorList>
    </citation>
    <scope>NUCLEOTIDE SEQUENCE</scope>
    <source>
        <tissue evidence="1">Fresh leaf tissue</tissue>
    </source>
</reference>
<accession>A0A8J5TAS3</accession>
<sequence length="99" mass="10494">MAPADAPDGEEAADKADVKKNGATDAVATSFAATVASATLFALHSSTADSLLFHSSFRPSTSRFCAALKLINLQMTTFQTLVAYKRAFLAAHHVTLHRV</sequence>